<reference evidence="1 2" key="2">
    <citation type="submission" date="2018-11" db="EMBL/GenBank/DDBJ databases">
        <authorList>
            <consortium name="Pathogen Informatics"/>
        </authorList>
    </citation>
    <scope>NUCLEOTIDE SEQUENCE [LARGE SCALE GENOMIC DNA]</scope>
</reference>
<evidence type="ECO:0000313" key="1">
    <source>
        <dbReference type="EMBL" id="VDN17356.1"/>
    </source>
</evidence>
<keyword evidence="2" id="KW-1185">Reference proteome</keyword>
<evidence type="ECO:0000313" key="3">
    <source>
        <dbReference type="WBParaSite" id="GPUH_0001038501-mRNA-1"/>
    </source>
</evidence>
<gene>
    <name evidence="1" type="ORF">GPUH_LOCUS10372</name>
</gene>
<proteinExistence type="predicted"/>
<organism evidence="3">
    <name type="scientific">Gongylonema pulchrum</name>
    <dbReference type="NCBI Taxonomy" id="637853"/>
    <lineage>
        <taxon>Eukaryota</taxon>
        <taxon>Metazoa</taxon>
        <taxon>Ecdysozoa</taxon>
        <taxon>Nematoda</taxon>
        <taxon>Chromadorea</taxon>
        <taxon>Rhabditida</taxon>
        <taxon>Spirurina</taxon>
        <taxon>Spiruromorpha</taxon>
        <taxon>Spiruroidea</taxon>
        <taxon>Gongylonematidae</taxon>
        <taxon>Gongylonema</taxon>
    </lineage>
</organism>
<dbReference type="EMBL" id="UYRT01077945">
    <property type="protein sequence ID" value="VDN17356.1"/>
    <property type="molecule type" value="Genomic_DNA"/>
</dbReference>
<protein>
    <submittedName>
        <fullName evidence="1 3">Uncharacterized protein</fullName>
    </submittedName>
</protein>
<evidence type="ECO:0000313" key="2">
    <source>
        <dbReference type="Proteomes" id="UP000271098"/>
    </source>
</evidence>
<dbReference type="Proteomes" id="UP000271098">
    <property type="component" value="Unassembled WGS sequence"/>
</dbReference>
<sequence>MNICGRRTNEGRNSCSVLNNGYYSFDKLDVPQLHSSANLHLPYSGDLTTTAANGVNADNDDDDDRVSSLS</sequence>
<accession>A0A183DNT1</accession>
<name>A0A183DNT1_9BILA</name>
<dbReference type="AlphaFoldDB" id="A0A183DNT1"/>
<reference evidence="3" key="1">
    <citation type="submission" date="2016-06" db="UniProtKB">
        <authorList>
            <consortium name="WormBaseParasite"/>
        </authorList>
    </citation>
    <scope>IDENTIFICATION</scope>
</reference>
<dbReference type="WBParaSite" id="GPUH_0001038501-mRNA-1">
    <property type="protein sequence ID" value="GPUH_0001038501-mRNA-1"/>
    <property type="gene ID" value="GPUH_0001038501"/>
</dbReference>